<dbReference type="Ensembl" id="ENSCAFT00040037300.1">
    <property type="protein sequence ID" value="ENSCAFP00040032503.1"/>
    <property type="gene ID" value="ENSCAFG00040020172.1"/>
</dbReference>
<reference evidence="4" key="1">
    <citation type="submission" date="2018-10" db="EMBL/GenBank/DDBJ databases">
        <title>De novo assembly of a Great Dane genome.</title>
        <authorList>
            <person name="Kidd J.M."/>
            <person name="Pendleton A.L."/>
            <person name="Shen F."/>
            <person name="Emery S."/>
        </authorList>
    </citation>
    <scope>NUCLEOTIDE SEQUENCE [LARGE SCALE GENOMIC DNA]</scope>
    <source>
        <strain evidence="4">Great Dane</strain>
    </source>
</reference>
<feature type="compositionally biased region" description="Pro residues" evidence="2">
    <location>
        <begin position="260"/>
        <end position="278"/>
    </location>
</feature>
<dbReference type="PANTHER" id="PTHR22115">
    <property type="entry name" value="C3ORF6 PROTEIN-RELATED"/>
    <property type="match status" value="1"/>
</dbReference>
<evidence type="ECO:0000313" key="4">
    <source>
        <dbReference type="Ensembl" id="ENSCAFP00040032503.1"/>
    </source>
</evidence>
<feature type="compositionally biased region" description="Basic and acidic residues" evidence="2">
    <location>
        <begin position="952"/>
        <end position="968"/>
    </location>
</feature>
<dbReference type="Pfam" id="PF15295">
    <property type="entry name" value="CCDC50_N"/>
    <property type="match status" value="1"/>
</dbReference>
<evidence type="ECO:0000256" key="1">
    <source>
        <dbReference type="ARBA" id="ARBA00023054"/>
    </source>
</evidence>
<dbReference type="PANTHER" id="PTHR22115:SF1">
    <property type="entry name" value="COILED-COIL DOMAIN-CONTAINING PROTEIN 50"/>
    <property type="match status" value="1"/>
</dbReference>
<feature type="compositionally biased region" description="Polar residues" evidence="2">
    <location>
        <begin position="182"/>
        <end position="236"/>
    </location>
</feature>
<feature type="region of interest" description="Disordered" evidence="2">
    <location>
        <begin position="64"/>
        <end position="402"/>
    </location>
</feature>
<dbReference type="InterPro" id="IPR039303">
    <property type="entry name" value="CCDC50"/>
</dbReference>
<dbReference type="AlphaFoldDB" id="A0A8C0Z2Q0"/>
<feature type="compositionally biased region" description="Pro residues" evidence="2">
    <location>
        <begin position="355"/>
        <end position="365"/>
    </location>
</feature>
<feature type="region of interest" description="Disordered" evidence="2">
    <location>
        <begin position="919"/>
        <end position="1010"/>
    </location>
</feature>
<dbReference type="Proteomes" id="UP000694542">
    <property type="component" value="Chromosome 34"/>
</dbReference>
<name>A0A8C0Z2Q0_CANLF</name>
<feature type="region of interest" description="Disordered" evidence="2">
    <location>
        <begin position="650"/>
        <end position="701"/>
    </location>
</feature>
<evidence type="ECO:0000259" key="3">
    <source>
        <dbReference type="Pfam" id="PF15295"/>
    </source>
</evidence>
<feature type="compositionally biased region" description="Gly residues" evidence="2">
    <location>
        <begin position="68"/>
        <end position="79"/>
    </location>
</feature>
<feature type="compositionally biased region" description="Polar residues" evidence="2">
    <location>
        <begin position="494"/>
        <end position="504"/>
    </location>
</feature>
<feature type="compositionally biased region" description="Basic and acidic residues" evidence="2">
    <location>
        <begin position="814"/>
        <end position="830"/>
    </location>
</feature>
<feature type="compositionally biased region" description="Basic and acidic residues" evidence="2">
    <location>
        <begin position="919"/>
        <end position="943"/>
    </location>
</feature>
<dbReference type="InterPro" id="IPR029311">
    <property type="entry name" value="CCDC50_N"/>
</dbReference>
<organism evidence="4 5">
    <name type="scientific">Canis lupus familiaris</name>
    <name type="common">Dog</name>
    <name type="synonym">Canis familiaris</name>
    <dbReference type="NCBI Taxonomy" id="9615"/>
    <lineage>
        <taxon>Eukaryota</taxon>
        <taxon>Metazoa</taxon>
        <taxon>Chordata</taxon>
        <taxon>Craniata</taxon>
        <taxon>Vertebrata</taxon>
        <taxon>Euteleostomi</taxon>
        <taxon>Mammalia</taxon>
        <taxon>Eutheria</taxon>
        <taxon>Laurasiatheria</taxon>
        <taxon>Carnivora</taxon>
        <taxon>Caniformia</taxon>
        <taxon>Canidae</taxon>
        <taxon>Canis</taxon>
    </lineage>
</organism>
<accession>A0A8C0Z2Q0</accession>
<feature type="compositionally biased region" description="Polar residues" evidence="2">
    <location>
        <begin position="692"/>
        <end position="701"/>
    </location>
</feature>
<proteinExistence type="predicted"/>
<feature type="domain" description="Coiled-coil" evidence="3">
    <location>
        <begin position="545"/>
        <end position="656"/>
    </location>
</feature>
<evidence type="ECO:0000313" key="5">
    <source>
        <dbReference type="Proteomes" id="UP000694542"/>
    </source>
</evidence>
<feature type="region of interest" description="Disordered" evidence="2">
    <location>
        <begin position="479"/>
        <end position="506"/>
    </location>
</feature>
<protein>
    <recommendedName>
        <fullName evidence="3">Coiled-coil domain-containing protein</fullName>
    </recommendedName>
</protein>
<feature type="region of interest" description="Disordered" evidence="2">
    <location>
        <begin position="735"/>
        <end position="848"/>
    </location>
</feature>
<feature type="compositionally biased region" description="Basic and acidic residues" evidence="2">
    <location>
        <begin position="748"/>
        <end position="759"/>
    </location>
</feature>
<keyword evidence="1" id="KW-0175">Coiled coil</keyword>
<sequence>QLLSSSVGCIRGFPRPYVILPLIPGGKACLRHSQAAGNPSPGTRAPAARPILFWVTHVPWLRPSGALGPDGGGARGGGSARPQPPGVPRHKGDGGEAAAARTSAPLRPAGPVTDPQPPGLAGPVTDPHPRGSQAQLQTRTPGARRPSYRPAAPGAPRRGYRPAAPGAPRRGYRPAAPWGSQARLQTRSPRGSQARLQTRSPRGSQARLQTRSPRGSQARLQTRSPRGSQARLQTRSPPGLPGAVTDPQPPGLQARLQTRSPPPPRLAGPVTDPQPPGARRPSYRPAAPGAPRPVTDPQPPGLPGRYSPQPPPSPRTDPPPAGHRPVTDPHPPPRGSQARLQTRSPHLVAGAVTGPPRPAPPPRPARAPAFLSPLSLRTGRPGSTSGLGDRVSIRAGGGGRGSRWLRRAQRGRLPGRPDGPPAAFVASASAAAAPPPGRRALPAGLCAASGAAAAAGAAGLRGCGAAGLRGCGAALGAGGEGRAARGGRDPGSTWLKSPSTSPSCPESRKKVISIRIICEYLLKRSVQISCSAQVLIVVVITPILVCRDFAVLEDHTLAHSLQEQEIEHHLASNIQRNRLVQHDLQVAKQLQEEDLKAQAQLQKRYKDLEQQDCEIAQEIQEKLAIEAERRRIQEKKDEDIARLLQEKELQEEKKRKKHFPESSGSSAYGDSCYYENGDQPQSRRARELGSGVSRSCRLQSDGNIVKQRNKKLKHPVENLEELEDHCSSGKFLSSRSLGTLRANPQIDIEQRERKRSDHERRRRPPLPKISGEVFLSTGFDDGEAHSSHRTWNWEKQSRHQDRLSPKSSQKAGLHCKEAVYGRDNGQGEHRERKHRPRTPPFPGSEEQLQLHDTGMKPRMMKEADSAPSRVAHRDQEWYDAEIARKLQEEEILATQVDMRAAQVAQDEEIARLLMAEEKKAYKKAKEREKSSLDKRKHDSDWKPKTTKSAHSKSKESNDPHRSKNDRPARPPPPTMTEAEDLDYTHFTNQHNSTRHFSKSESSHKGFHHKQ</sequence>
<feature type="compositionally biased region" description="Basic and acidic residues" evidence="2">
    <location>
        <begin position="782"/>
        <end position="804"/>
    </location>
</feature>
<feature type="compositionally biased region" description="Pro residues" evidence="2">
    <location>
        <begin position="288"/>
        <end position="334"/>
    </location>
</feature>
<reference evidence="4" key="2">
    <citation type="submission" date="2025-08" db="UniProtKB">
        <authorList>
            <consortium name="Ensembl"/>
        </authorList>
    </citation>
    <scope>IDENTIFICATION</scope>
</reference>
<evidence type="ECO:0000256" key="2">
    <source>
        <dbReference type="SAM" id="MobiDB-lite"/>
    </source>
</evidence>